<feature type="transmembrane region" description="Helical" evidence="1">
    <location>
        <begin position="114"/>
        <end position="136"/>
    </location>
</feature>
<keyword evidence="1" id="KW-0472">Membrane</keyword>
<dbReference type="HOGENOM" id="CLU_050033_0_0_7"/>
<dbReference type="Proteomes" id="UP000011721">
    <property type="component" value="Chromosome"/>
</dbReference>
<dbReference type="eggNOG" id="ENOG502ZANY">
    <property type="taxonomic scope" value="Bacteria"/>
</dbReference>
<dbReference type="OrthoDB" id="264250at2"/>
<protein>
    <recommendedName>
        <fullName evidence="4">O-Antigen ligase</fullName>
    </recommendedName>
</protein>
<dbReference type="PANTHER" id="PTHR37422:SF13">
    <property type="entry name" value="LIPOPOLYSACCHARIDE BIOSYNTHESIS PROTEIN PA4999-RELATED"/>
    <property type="match status" value="1"/>
</dbReference>
<evidence type="ECO:0000256" key="1">
    <source>
        <dbReference type="SAM" id="Phobius"/>
    </source>
</evidence>
<feature type="transmembrane region" description="Helical" evidence="1">
    <location>
        <begin position="82"/>
        <end position="102"/>
    </location>
</feature>
<feature type="transmembrane region" description="Helical" evidence="1">
    <location>
        <begin position="7"/>
        <end position="26"/>
    </location>
</feature>
<feature type="transmembrane region" description="Helical" evidence="1">
    <location>
        <begin position="156"/>
        <end position="180"/>
    </location>
</feature>
<name>M1PU96_DESSD</name>
<feature type="transmembrane region" description="Helical" evidence="1">
    <location>
        <begin position="325"/>
        <end position="345"/>
    </location>
</feature>
<dbReference type="STRING" id="1167006.UWK_03384"/>
<keyword evidence="1" id="KW-0812">Transmembrane</keyword>
<dbReference type="InterPro" id="IPR051533">
    <property type="entry name" value="WaaL-like"/>
</dbReference>
<dbReference type="AlphaFoldDB" id="M1PU96"/>
<gene>
    <name evidence="2" type="ordered locus">UWK_03384</name>
</gene>
<feature type="transmembrane region" description="Helical" evidence="1">
    <location>
        <begin position="59"/>
        <end position="76"/>
    </location>
</feature>
<keyword evidence="3" id="KW-1185">Reference proteome</keyword>
<organism evidence="2 3">
    <name type="scientific">Desulfocapsa sulfexigens (strain DSM 10523 / SB164P1)</name>
    <dbReference type="NCBI Taxonomy" id="1167006"/>
    <lineage>
        <taxon>Bacteria</taxon>
        <taxon>Pseudomonadati</taxon>
        <taxon>Thermodesulfobacteriota</taxon>
        <taxon>Desulfobulbia</taxon>
        <taxon>Desulfobulbales</taxon>
        <taxon>Desulfocapsaceae</taxon>
        <taxon>Desulfocapsa</taxon>
    </lineage>
</organism>
<dbReference type="KEGG" id="dsf:UWK_03384"/>
<feature type="transmembrane region" description="Helical" evidence="1">
    <location>
        <begin position="192"/>
        <end position="223"/>
    </location>
</feature>
<feature type="transmembrane region" description="Helical" evidence="1">
    <location>
        <begin position="32"/>
        <end position="52"/>
    </location>
</feature>
<accession>M1PU96</accession>
<sequence>MVRKENVVVPLIIAMCFLPADISIKIGTLDFYAVRVIALVGLLKIYACGDYVRIRLNTIDKYFIYYNLLGTIVYLLASQDKFGAFIFKSGVFVDSIIIYLVIRYSIYSKDSIRLIIRTFSVCVIVLLPFTIFEFYSANNLFSVLGRNAISIRDGEIRAAATFSHSILYGSFAAALVPILWADYKKSRSKVRLFSIFCCVFFVYASSSSGPIVALAAIICFLWFFKWKQYSSLLARFMLSVAIFIHVVRESPLWHFLYVRISVKGSSTGYHRYMLVDAAVKEFSNWWLFGYGDVGPQWHTKYWPHTWATFTDVTNHYLLEGVRGGFFTMLLFIILCYKVITTLVSYSKSETEIEDQWLWWGVAVMMMGHCVTFLSVAYFGQITMLLYLTIAIAAYAYDERWFSTSSNL</sequence>
<evidence type="ECO:0000313" key="3">
    <source>
        <dbReference type="Proteomes" id="UP000011721"/>
    </source>
</evidence>
<evidence type="ECO:0008006" key="4">
    <source>
        <dbReference type="Google" id="ProtNLM"/>
    </source>
</evidence>
<proteinExistence type="predicted"/>
<dbReference type="EMBL" id="CP003985">
    <property type="protein sequence ID" value="AGF79901.1"/>
    <property type="molecule type" value="Genomic_DNA"/>
</dbReference>
<keyword evidence="1" id="KW-1133">Transmembrane helix</keyword>
<evidence type="ECO:0000313" key="2">
    <source>
        <dbReference type="EMBL" id="AGF79901.1"/>
    </source>
</evidence>
<dbReference type="PANTHER" id="PTHR37422">
    <property type="entry name" value="TEICHURONIC ACID BIOSYNTHESIS PROTEIN TUAE"/>
    <property type="match status" value="1"/>
</dbReference>
<reference evidence="3" key="1">
    <citation type="journal article" date="2013" name="Stand. Genomic Sci.">
        <title>Complete genome sequence of Desulfocapsa sulfexigens, a marine deltaproteobacterium specialized in disproportionating inorganic sulfur compounds.</title>
        <authorList>
            <person name="Finster K.W."/>
            <person name="Kjeldsen K.U."/>
            <person name="Kube M."/>
            <person name="Reinhardt R."/>
            <person name="Mussmann M."/>
            <person name="Amann R."/>
            <person name="Schreiber L."/>
        </authorList>
    </citation>
    <scope>NUCLEOTIDE SEQUENCE [LARGE SCALE GENOMIC DNA]</scope>
    <source>
        <strain evidence="3">DSM 10523 / SB164P1</strain>
    </source>
</reference>
<dbReference type="RefSeq" id="WP_015405583.1">
    <property type="nucleotide sequence ID" value="NC_020304.1"/>
</dbReference>